<name>N1VSR4_9LEPT</name>
<evidence type="ECO:0000313" key="1">
    <source>
        <dbReference type="EMBL" id="EMY60065.1"/>
    </source>
</evidence>
<dbReference type="AlphaFoldDB" id="N1VSR4"/>
<dbReference type="RefSeq" id="WP_002975308.1">
    <property type="nucleotide sequence ID" value="NZ_AOGW02000018.1"/>
</dbReference>
<sequence>MNKEDYSIKSHKELGEFVESLKKNPQNYDKLLDFSHREYLEIKSIFDLLMQIYNEFDITNEMDLALKKLISRFYLSYNTINLIGNFKTKIYNNTLKLDDFSIAAILRIMLEIEIKTTFIFSHNITDPNKTAFKFNIWKYCDLKSNSYKLIGLESSELSIENLNNILLYITSNSEYNNLSKESKNAIERGNWSKFHSGFLYPNSEANQSIVTSFWYMHFSTFIHTSYNSIEAIESEKSSLENMLIYFGLASYIGKKILILLNSIENKALINTNSIYSLHLEEKFTEWNKEFEDIRIFDSDLTVK</sequence>
<evidence type="ECO:0000313" key="2">
    <source>
        <dbReference type="Proteomes" id="UP000012371"/>
    </source>
</evidence>
<organism evidence="1 2">
    <name type="scientific">Leptospira terpstrae serovar Hualin str. LT 11-33 = ATCC 700639</name>
    <dbReference type="NCBI Taxonomy" id="1257025"/>
    <lineage>
        <taxon>Bacteria</taxon>
        <taxon>Pseudomonadati</taxon>
        <taxon>Spirochaetota</taxon>
        <taxon>Spirochaetia</taxon>
        <taxon>Leptospirales</taxon>
        <taxon>Leptospiraceae</taxon>
        <taxon>Leptospira</taxon>
    </lineage>
</organism>
<dbReference type="EMBL" id="AOGW02000018">
    <property type="protein sequence ID" value="EMY60065.1"/>
    <property type="molecule type" value="Genomic_DNA"/>
</dbReference>
<reference evidence="1" key="1">
    <citation type="submission" date="2013-03" db="EMBL/GenBank/DDBJ databases">
        <authorList>
            <person name="Harkins D.M."/>
            <person name="Durkin A.S."/>
            <person name="Brinkac L.M."/>
            <person name="Haft D.H."/>
            <person name="Selengut J.D."/>
            <person name="Sanka R."/>
            <person name="DePew J."/>
            <person name="Purushe J."/>
            <person name="Hartskeerl R.A."/>
            <person name="Ahmed A."/>
            <person name="van der Linden H."/>
            <person name="Goris M.G.A."/>
            <person name="Vinetz J.M."/>
            <person name="Sutton G.G."/>
            <person name="Nierman W.C."/>
            <person name="Fouts D.E."/>
        </authorList>
    </citation>
    <scope>NUCLEOTIDE SEQUENCE [LARGE SCALE GENOMIC DNA]</scope>
    <source>
        <strain evidence="1">LT 11-33</strain>
    </source>
</reference>
<dbReference type="Proteomes" id="UP000012371">
    <property type="component" value="Unassembled WGS sequence"/>
</dbReference>
<comment type="caution">
    <text evidence="1">The sequence shown here is derived from an EMBL/GenBank/DDBJ whole genome shotgun (WGS) entry which is preliminary data.</text>
</comment>
<keyword evidence="2" id="KW-1185">Reference proteome</keyword>
<gene>
    <name evidence="1" type="ORF">LEP1GSC203_1087</name>
</gene>
<protein>
    <submittedName>
        <fullName evidence="1">Uncharacterized protein</fullName>
    </submittedName>
</protein>
<proteinExistence type="predicted"/>
<accession>N1VSR4</accession>